<sequence length="143" mass="16296">MMKANMGKPSAAFLITLTPIFHPSLLMLATSTQQLHRKLPFKILMSKARDFWNITLLNSCHQLYRKEAEDGKPEEGEKESQEDHRESGLDSSSSLVGQPGLASQIRLSCRKSRNLWSRSHSVQTKRLPLNFGLHREILFILLP</sequence>
<evidence type="ECO:0000313" key="3">
    <source>
        <dbReference type="Proteomes" id="UP001345963"/>
    </source>
</evidence>
<evidence type="ECO:0000313" key="2">
    <source>
        <dbReference type="EMBL" id="MED6233896.1"/>
    </source>
</evidence>
<dbReference type="Proteomes" id="UP001345963">
    <property type="component" value="Unassembled WGS sequence"/>
</dbReference>
<reference evidence="2 3" key="1">
    <citation type="submission" date="2021-07" db="EMBL/GenBank/DDBJ databases">
        <authorList>
            <person name="Palmer J.M."/>
        </authorList>
    </citation>
    <scope>NUCLEOTIDE SEQUENCE [LARGE SCALE GENOMIC DNA]</scope>
    <source>
        <strain evidence="2 3">AT_MEX2019</strain>
        <tissue evidence="2">Muscle</tissue>
    </source>
</reference>
<comment type="caution">
    <text evidence="2">The sequence shown here is derived from an EMBL/GenBank/DDBJ whole genome shotgun (WGS) entry which is preliminary data.</text>
</comment>
<feature type="region of interest" description="Disordered" evidence="1">
    <location>
        <begin position="67"/>
        <end position="102"/>
    </location>
</feature>
<name>A0ABU7A7R4_9TELE</name>
<accession>A0ABU7A7R4</accession>
<protein>
    <submittedName>
        <fullName evidence="2">Uncharacterized protein</fullName>
    </submittedName>
</protein>
<organism evidence="2 3">
    <name type="scientific">Ataeniobius toweri</name>
    <dbReference type="NCBI Taxonomy" id="208326"/>
    <lineage>
        <taxon>Eukaryota</taxon>
        <taxon>Metazoa</taxon>
        <taxon>Chordata</taxon>
        <taxon>Craniata</taxon>
        <taxon>Vertebrata</taxon>
        <taxon>Euteleostomi</taxon>
        <taxon>Actinopterygii</taxon>
        <taxon>Neopterygii</taxon>
        <taxon>Teleostei</taxon>
        <taxon>Neoteleostei</taxon>
        <taxon>Acanthomorphata</taxon>
        <taxon>Ovalentaria</taxon>
        <taxon>Atherinomorphae</taxon>
        <taxon>Cyprinodontiformes</taxon>
        <taxon>Goodeidae</taxon>
        <taxon>Ataeniobius</taxon>
    </lineage>
</organism>
<feature type="compositionally biased region" description="Basic and acidic residues" evidence="1">
    <location>
        <begin position="67"/>
        <end position="88"/>
    </location>
</feature>
<proteinExistence type="predicted"/>
<evidence type="ECO:0000256" key="1">
    <source>
        <dbReference type="SAM" id="MobiDB-lite"/>
    </source>
</evidence>
<dbReference type="EMBL" id="JAHUTI010003915">
    <property type="protein sequence ID" value="MED6233896.1"/>
    <property type="molecule type" value="Genomic_DNA"/>
</dbReference>
<gene>
    <name evidence="2" type="ORF">ATANTOWER_018798</name>
</gene>
<keyword evidence="3" id="KW-1185">Reference proteome</keyword>